<evidence type="ECO:0000256" key="5">
    <source>
        <dbReference type="ARBA" id="ARBA00023288"/>
    </source>
</evidence>
<dbReference type="PANTHER" id="PTHR43649:SF33">
    <property type="entry name" value="POLYGALACTURONAN_RHAMNOGALACTURONAN-BINDING PROTEIN YTCQ"/>
    <property type="match status" value="1"/>
</dbReference>
<keyword evidence="8" id="KW-1185">Reference proteome</keyword>
<protein>
    <submittedName>
        <fullName evidence="7">ABC transporter substrate-binding protein</fullName>
    </submittedName>
</protein>
<dbReference type="Proteomes" id="UP001597180">
    <property type="component" value="Unassembled WGS sequence"/>
</dbReference>
<dbReference type="InterPro" id="IPR006059">
    <property type="entry name" value="SBP"/>
</dbReference>
<sequence length="441" mass="49494">MKKTLFLLFSVSLLLASCEADEIHRPPAVPDSVQDVKHPSPESKVKGTITVTTNRVDLVNEGTFQQYANAFKAKYPDVESVVFEPISNYESDIRIRLTTGSAGDVLLIPGNIAQDQLGDFFEPIGDVADSLGKLHFKDFKAYNQDIYGIVSGVSVEGIIYNKKAFADAKITRPPTTLDEFYEACSMLKRAGKIPLYVNYGDQWPLKQWSEILATMMSGKGSFLDEMTGQDAPFQIGNEFGKSLTILRTLIQNRYVEPDLRNSSWEASKMDLSSGKAGMYFLGNWAINQLIGAGAKSEDIGFFPFPYDNSGTYHALMNNDWFYAVSKVSKNKETAKAWIRFMVEESGYDIRSGFIPPQIEREWTLPQLDEFFSYGPELFENAPASPLWYAIANASKIDFFEGEYLQRAAIADDLSSSFEELNKKWKEGKFRAQYGQMDGPAK</sequence>
<keyword evidence="3" id="KW-0472">Membrane</keyword>
<evidence type="ECO:0000256" key="6">
    <source>
        <dbReference type="SAM" id="SignalP"/>
    </source>
</evidence>
<dbReference type="InterPro" id="IPR050490">
    <property type="entry name" value="Bact_solute-bd_prot1"/>
</dbReference>
<evidence type="ECO:0000313" key="8">
    <source>
        <dbReference type="Proteomes" id="UP001597180"/>
    </source>
</evidence>
<name>A0ABW3UV78_9BACL</name>
<evidence type="ECO:0000256" key="1">
    <source>
        <dbReference type="ARBA" id="ARBA00022475"/>
    </source>
</evidence>
<organism evidence="7 8">
    <name type="scientific">Paenibacillus vulneris</name>
    <dbReference type="NCBI Taxonomy" id="1133364"/>
    <lineage>
        <taxon>Bacteria</taxon>
        <taxon>Bacillati</taxon>
        <taxon>Bacillota</taxon>
        <taxon>Bacilli</taxon>
        <taxon>Bacillales</taxon>
        <taxon>Paenibacillaceae</taxon>
        <taxon>Paenibacillus</taxon>
    </lineage>
</organism>
<evidence type="ECO:0000313" key="7">
    <source>
        <dbReference type="EMBL" id="MFD1223510.1"/>
    </source>
</evidence>
<keyword evidence="1" id="KW-1003">Cell membrane</keyword>
<dbReference type="EMBL" id="JBHTLU010000035">
    <property type="protein sequence ID" value="MFD1223510.1"/>
    <property type="molecule type" value="Genomic_DNA"/>
</dbReference>
<dbReference type="Pfam" id="PF01547">
    <property type="entry name" value="SBP_bac_1"/>
    <property type="match status" value="1"/>
</dbReference>
<evidence type="ECO:0000256" key="4">
    <source>
        <dbReference type="ARBA" id="ARBA00023139"/>
    </source>
</evidence>
<dbReference type="SUPFAM" id="SSF53850">
    <property type="entry name" value="Periplasmic binding protein-like II"/>
    <property type="match status" value="1"/>
</dbReference>
<evidence type="ECO:0000256" key="3">
    <source>
        <dbReference type="ARBA" id="ARBA00023136"/>
    </source>
</evidence>
<keyword evidence="4" id="KW-0564">Palmitate</keyword>
<dbReference type="RefSeq" id="WP_345590837.1">
    <property type="nucleotide sequence ID" value="NZ_BAABJG010000024.1"/>
</dbReference>
<keyword evidence="5" id="KW-0449">Lipoprotein</keyword>
<reference evidence="8" key="1">
    <citation type="journal article" date="2019" name="Int. J. Syst. Evol. Microbiol.">
        <title>The Global Catalogue of Microorganisms (GCM) 10K type strain sequencing project: providing services to taxonomists for standard genome sequencing and annotation.</title>
        <authorList>
            <consortium name="The Broad Institute Genomics Platform"/>
            <consortium name="The Broad Institute Genome Sequencing Center for Infectious Disease"/>
            <person name="Wu L."/>
            <person name="Ma J."/>
        </authorList>
    </citation>
    <scope>NUCLEOTIDE SEQUENCE [LARGE SCALE GENOMIC DNA]</scope>
    <source>
        <strain evidence="8">CCUG 53270</strain>
    </source>
</reference>
<evidence type="ECO:0000256" key="2">
    <source>
        <dbReference type="ARBA" id="ARBA00022729"/>
    </source>
</evidence>
<feature type="chain" id="PRO_5046204304" evidence="6">
    <location>
        <begin position="21"/>
        <end position="441"/>
    </location>
</feature>
<dbReference type="PANTHER" id="PTHR43649">
    <property type="entry name" value="ARABINOSE-BINDING PROTEIN-RELATED"/>
    <property type="match status" value="1"/>
</dbReference>
<keyword evidence="2 6" id="KW-0732">Signal</keyword>
<dbReference type="PROSITE" id="PS51257">
    <property type="entry name" value="PROKAR_LIPOPROTEIN"/>
    <property type="match status" value="1"/>
</dbReference>
<accession>A0ABW3UV78</accession>
<feature type="signal peptide" evidence="6">
    <location>
        <begin position="1"/>
        <end position="20"/>
    </location>
</feature>
<gene>
    <name evidence="7" type="ORF">ACFQ4B_25650</name>
</gene>
<comment type="caution">
    <text evidence="7">The sequence shown here is derived from an EMBL/GenBank/DDBJ whole genome shotgun (WGS) entry which is preliminary data.</text>
</comment>
<dbReference type="Gene3D" id="3.40.190.10">
    <property type="entry name" value="Periplasmic binding protein-like II"/>
    <property type="match status" value="2"/>
</dbReference>
<proteinExistence type="predicted"/>